<reference evidence="2" key="1">
    <citation type="journal article" date="2013" name="Nature">
        <title>Draft genome of the wheat A-genome progenitor Triticum urartu.</title>
        <authorList>
            <person name="Ling H.Q."/>
            <person name="Zhao S."/>
            <person name="Liu D."/>
            <person name="Wang J."/>
            <person name="Sun H."/>
            <person name="Zhang C."/>
            <person name="Fan H."/>
            <person name="Li D."/>
            <person name="Dong L."/>
            <person name="Tao Y."/>
            <person name="Gao C."/>
            <person name="Wu H."/>
            <person name="Li Y."/>
            <person name="Cui Y."/>
            <person name="Guo X."/>
            <person name="Zheng S."/>
            <person name="Wang B."/>
            <person name="Yu K."/>
            <person name="Liang Q."/>
            <person name="Yang W."/>
            <person name="Lou X."/>
            <person name="Chen J."/>
            <person name="Feng M."/>
            <person name="Jian J."/>
            <person name="Zhang X."/>
            <person name="Luo G."/>
            <person name="Jiang Y."/>
            <person name="Liu J."/>
            <person name="Wang Z."/>
            <person name="Sha Y."/>
            <person name="Zhang B."/>
            <person name="Wu H."/>
            <person name="Tang D."/>
            <person name="Shen Q."/>
            <person name="Xue P."/>
            <person name="Zou S."/>
            <person name="Wang X."/>
            <person name="Liu X."/>
            <person name="Wang F."/>
            <person name="Yang Y."/>
            <person name="An X."/>
            <person name="Dong Z."/>
            <person name="Zhang K."/>
            <person name="Zhang X."/>
            <person name="Luo M.C."/>
            <person name="Dvorak J."/>
            <person name="Tong Y."/>
            <person name="Wang J."/>
            <person name="Yang H."/>
            <person name="Li Z."/>
            <person name="Wang D."/>
            <person name="Zhang A."/>
            <person name="Wang J."/>
        </authorList>
    </citation>
    <scope>NUCLEOTIDE SEQUENCE</scope>
    <source>
        <strain evidence="2">cv. G1812</strain>
    </source>
</reference>
<dbReference type="EnsemblPlants" id="TuG1812G0200004413.01.T01">
    <property type="protein sequence ID" value="TuG1812G0200004413.01.T01.cds269392"/>
    <property type="gene ID" value="TuG1812G0200004413.01"/>
</dbReference>
<accession>A0A8R7TKU5</accession>
<dbReference type="Proteomes" id="UP000015106">
    <property type="component" value="Chromosome 2"/>
</dbReference>
<reference evidence="1" key="3">
    <citation type="submission" date="2022-06" db="UniProtKB">
        <authorList>
            <consortium name="EnsemblPlants"/>
        </authorList>
    </citation>
    <scope>IDENTIFICATION</scope>
</reference>
<dbReference type="AlphaFoldDB" id="A0A8R7TKU5"/>
<dbReference type="Gramene" id="TuG1812G0200004413.01.T01">
    <property type="protein sequence ID" value="TuG1812G0200004413.01.T01.cds269392"/>
    <property type="gene ID" value="TuG1812G0200004413.01"/>
</dbReference>
<evidence type="ECO:0000313" key="2">
    <source>
        <dbReference type="Proteomes" id="UP000015106"/>
    </source>
</evidence>
<keyword evidence="2" id="KW-1185">Reference proteome</keyword>
<evidence type="ECO:0000313" key="1">
    <source>
        <dbReference type="EnsemblPlants" id="TuG1812G0200004413.01.T01.cds269392"/>
    </source>
</evidence>
<organism evidence="1 2">
    <name type="scientific">Triticum urartu</name>
    <name type="common">Red wild einkorn</name>
    <name type="synonym">Crithodium urartu</name>
    <dbReference type="NCBI Taxonomy" id="4572"/>
    <lineage>
        <taxon>Eukaryota</taxon>
        <taxon>Viridiplantae</taxon>
        <taxon>Streptophyta</taxon>
        <taxon>Embryophyta</taxon>
        <taxon>Tracheophyta</taxon>
        <taxon>Spermatophyta</taxon>
        <taxon>Magnoliopsida</taxon>
        <taxon>Liliopsida</taxon>
        <taxon>Poales</taxon>
        <taxon>Poaceae</taxon>
        <taxon>BOP clade</taxon>
        <taxon>Pooideae</taxon>
        <taxon>Triticodae</taxon>
        <taxon>Triticeae</taxon>
        <taxon>Triticinae</taxon>
        <taxon>Triticum</taxon>
    </lineage>
</organism>
<proteinExistence type="predicted"/>
<sequence>MAVFRNKAVVLTERFVGCHLVFNICWSRDFLMEMNKMLSDLLDGIRSIVQGKFTQFSKMRGWK</sequence>
<protein>
    <submittedName>
        <fullName evidence="1">Uncharacterized protein</fullName>
    </submittedName>
</protein>
<reference evidence="1" key="2">
    <citation type="submission" date="2018-03" db="EMBL/GenBank/DDBJ databases">
        <title>The Triticum urartu genome reveals the dynamic nature of wheat genome evolution.</title>
        <authorList>
            <person name="Ling H."/>
            <person name="Ma B."/>
            <person name="Shi X."/>
            <person name="Liu H."/>
            <person name="Dong L."/>
            <person name="Sun H."/>
            <person name="Cao Y."/>
            <person name="Gao Q."/>
            <person name="Zheng S."/>
            <person name="Li Y."/>
            <person name="Yu Y."/>
            <person name="Du H."/>
            <person name="Qi M."/>
            <person name="Li Y."/>
            <person name="Yu H."/>
            <person name="Cui Y."/>
            <person name="Wang N."/>
            <person name="Chen C."/>
            <person name="Wu H."/>
            <person name="Zhao Y."/>
            <person name="Zhang J."/>
            <person name="Li Y."/>
            <person name="Zhou W."/>
            <person name="Zhang B."/>
            <person name="Hu W."/>
            <person name="Eijk M."/>
            <person name="Tang J."/>
            <person name="Witsenboer H."/>
            <person name="Zhao S."/>
            <person name="Li Z."/>
            <person name="Zhang A."/>
            <person name="Wang D."/>
            <person name="Liang C."/>
        </authorList>
    </citation>
    <scope>NUCLEOTIDE SEQUENCE [LARGE SCALE GENOMIC DNA]</scope>
    <source>
        <strain evidence="1">cv. G1812</strain>
    </source>
</reference>
<name>A0A8R7TKU5_TRIUA</name>